<accession>A0A0N4UV02</accession>
<dbReference type="InterPro" id="IPR016187">
    <property type="entry name" value="CTDL_fold"/>
</dbReference>
<evidence type="ECO:0000313" key="3">
    <source>
        <dbReference type="EMBL" id="VDD85810.1"/>
    </source>
</evidence>
<protein>
    <submittedName>
        <fullName evidence="5">C-type lectin domain-containing protein</fullName>
    </submittedName>
</protein>
<feature type="domain" description="C-type lectin" evidence="2">
    <location>
        <begin position="102"/>
        <end position="161"/>
    </location>
</feature>
<dbReference type="SUPFAM" id="SSF56436">
    <property type="entry name" value="C-type lectin-like"/>
    <property type="match status" value="1"/>
</dbReference>
<dbReference type="Pfam" id="PF00059">
    <property type="entry name" value="Lectin_C"/>
    <property type="match status" value="1"/>
</dbReference>
<dbReference type="InterPro" id="IPR016186">
    <property type="entry name" value="C-type_lectin-like/link_sf"/>
</dbReference>
<dbReference type="OrthoDB" id="418245at2759"/>
<sequence>MASYAFYYDNDISIYILIMTTLLLTSTLLFYYEFEISIYMRTHRTQNVTKNKTSSFHLLLPSKMQIFIPVKILKFINVFSSVSIHGGSRIAKSFLCITIRFFTFSVAEQLAKNQFWLGLVKKSDNWYWSDGSDFSYTKFLPMPSVDEKTEMCISGSLSGWKLEESSVKVLSFLRFGVDYKYKNLYINVLQLPMKVELGIAEQICLARDSSLVWITSEAEQKFLNGELNL</sequence>
<dbReference type="AlphaFoldDB" id="A0A0N4UV02"/>
<keyword evidence="1" id="KW-0472">Membrane</keyword>
<evidence type="ECO:0000313" key="4">
    <source>
        <dbReference type="Proteomes" id="UP000274131"/>
    </source>
</evidence>
<evidence type="ECO:0000256" key="1">
    <source>
        <dbReference type="SAM" id="Phobius"/>
    </source>
</evidence>
<name>A0A0N4UV02_ENTVE</name>
<dbReference type="InterPro" id="IPR001304">
    <property type="entry name" value="C-type_lectin-like"/>
</dbReference>
<proteinExistence type="predicted"/>
<dbReference type="Gene3D" id="3.10.100.10">
    <property type="entry name" value="Mannose-Binding Protein A, subunit A"/>
    <property type="match status" value="1"/>
</dbReference>
<keyword evidence="4" id="KW-1185">Reference proteome</keyword>
<reference evidence="5" key="1">
    <citation type="submission" date="2017-02" db="UniProtKB">
        <authorList>
            <consortium name="WormBaseParasite"/>
        </authorList>
    </citation>
    <scope>IDENTIFICATION</scope>
</reference>
<keyword evidence="1" id="KW-1133">Transmembrane helix</keyword>
<feature type="transmembrane region" description="Helical" evidence="1">
    <location>
        <begin position="12"/>
        <end position="32"/>
    </location>
</feature>
<dbReference type="PROSITE" id="PS50041">
    <property type="entry name" value="C_TYPE_LECTIN_2"/>
    <property type="match status" value="1"/>
</dbReference>
<organism evidence="5">
    <name type="scientific">Enterobius vermicularis</name>
    <name type="common">Human pinworm</name>
    <dbReference type="NCBI Taxonomy" id="51028"/>
    <lineage>
        <taxon>Eukaryota</taxon>
        <taxon>Metazoa</taxon>
        <taxon>Ecdysozoa</taxon>
        <taxon>Nematoda</taxon>
        <taxon>Chromadorea</taxon>
        <taxon>Rhabditida</taxon>
        <taxon>Spirurina</taxon>
        <taxon>Oxyuridomorpha</taxon>
        <taxon>Oxyuroidea</taxon>
        <taxon>Oxyuridae</taxon>
        <taxon>Enterobius</taxon>
    </lineage>
</organism>
<evidence type="ECO:0000259" key="2">
    <source>
        <dbReference type="PROSITE" id="PS50041"/>
    </source>
</evidence>
<dbReference type="WBParaSite" id="EVEC_0000124501-mRNA-1">
    <property type="protein sequence ID" value="EVEC_0000124501-mRNA-1"/>
    <property type="gene ID" value="EVEC_0000124501"/>
</dbReference>
<reference evidence="3 4" key="2">
    <citation type="submission" date="2018-10" db="EMBL/GenBank/DDBJ databases">
        <authorList>
            <consortium name="Pathogen Informatics"/>
        </authorList>
    </citation>
    <scope>NUCLEOTIDE SEQUENCE [LARGE SCALE GENOMIC DNA]</scope>
</reference>
<gene>
    <name evidence="3" type="ORF">EVEC_LOCUS953</name>
</gene>
<evidence type="ECO:0000313" key="5">
    <source>
        <dbReference type="WBParaSite" id="EVEC_0000124501-mRNA-1"/>
    </source>
</evidence>
<keyword evidence="1" id="KW-0812">Transmembrane</keyword>
<dbReference type="Proteomes" id="UP000274131">
    <property type="component" value="Unassembled WGS sequence"/>
</dbReference>
<dbReference type="EMBL" id="UXUI01007152">
    <property type="protein sequence ID" value="VDD85810.1"/>
    <property type="molecule type" value="Genomic_DNA"/>
</dbReference>